<dbReference type="InterPro" id="IPR014729">
    <property type="entry name" value="Rossmann-like_a/b/a_fold"/>
</dbReference>
<dbReference type="STRING" id="7395.A0A1A9VDE0"/>
<dbReference type="SUPFAM" id="SSF52374">
    <property type="entry name" value="Nucleotidylyl transferase"/>
    <property type="match status" value="1"/>
</dbReference>
<dbReference type="Gene3D" id="3.40.50.620">
    <property type="entry name" value="HUPs"/>
    <property type="match status" value="1"/>
</dbReference>
<dbReference type="Pfam" id="PF00749">
    <property type="entry name" value="tRNA-synt_1c"/>
    <property type="match status" value="1"/>
</dbReference>
<keyword evidence="9" id="KW-1185">Reference proteome</keyword>
<dbReference type="InterPro" id="IPR020058">
    <property type="entry name" value="Glu/Gln-tRNA-synth_Ib_cat-dom"/>
</dbReference>
<proteinExistence type="inferred from homology"/>
<reference evidence="8" key="1">
    <citation type="submission" date="2020-05" db="UniProtKB">
        <authorList>
            <consortium name="EnsemblMetazoa"/>
        </authorList>
    </citation>
    <scope>IDENTIFICATION</scope>
    <source>
        <strain evidence="8">TTRI</strain>
    </source>
</reference>
<keyword evidence="2 6" id="KW-0547">Nucleotide-binding</keyword>
<evidence type="ECO:0000256" key="4">
    <source>
        <dbReference type="ARBA" id="ARBA00022917"/>
    </source>
</evidence>
<dbReference type="GO" id="GO:0005829">
    <property type="term" value="C:cytosol"/>
    <property type="evidence" value="ECO:0007669"/>
    <property type="project" value="TreeGrafter"/>
</dbReference>
<keyword evidence="5 6" id="KW-0030">Aminoacyl-tRNA synthetase</keyword>
<sequence>MYKRLCIPSPADAFHHAHTEAEVNENINTYSQEIHQLEIWPLFSSSKWIKYITSQIKKCARFSQDGSCMEEGVVVIKTICCYLEKYNYDANQRVRKTTILPRHGSCRYGKAININFGYAAAYGGICYLRYDDTNFENEKEKFFTVIRDMVEWLGYKPYKITHSSDYFQQLYEWAVILIRKGLAYDVNGLELHLRECLKRLRPNVVTQVDGFDDRILDSALGAYDGNVY</sequence>
<dbReference type="GO" id="GO:0006425">
    <property type="term" value="P:glutaminyl-tRNA aminoacylation"/>
    <property type="evidence" value="ECO:0007669"/>
    <property type="project" value="TreeGrafter"/>
</dbReference>
<evidence type="ECO:0000259" key="7">
    <source>
        <dbReference type="Pfam" id="PF00749"/>
    </source>
</evidence>
<protein>
    <recommendedName>
        <fullName evidence="7">Glutamyl/glutaminyl-tRNA synthetase class Ib catalytic domain-containing protein</fullName>
    </recommendedName>
</protein>
<dbReference type="PANTHER" id="PTHR43097">
    <property type="entry name" value="GLUTAMINE-TRNA LIGASE"/>
    <property type="match status" value="1"/>
</dbReference>
<dbReference type="SUPFAM" id="SSF47203">
    <property type="entry name" value="Acyl-CoA dehydrogenase C-terminal domain-like"/>
    <property type="match status" value="1"/>
</dbReference>
<dbReference type="VEuPathDB" id="VectorBase:GAUT033684"/>
<evidence type="ECO:0000256" key="2">
    <source>
        <dbReference type="ARBA" id="ARBA00022741"/>
    </source>
</evidence>
<accession>A0A1A9VDE0</accession>
<evidence type="ECO:0000256" key="5">
    <source>
        <dbReference type="ARBA" id="ARBA00023146"/>
    </source>
</evidence>
<evidence type="ECO:0000256" key="6">
    <source>
        <dbReference type="RuleBase" id="RU363037"/>
    </source>
</evidence>
<organism evidence="8 9">
    <name type="scientific">Glossina austeni</name>
    <name type="common">Savannah tsetse fly</name>
    <dbReference type="NCBI Taxonomy" id="7395"/>
    <lineage>
        <taxon>Eukaryota</taxon>
        <taxon>Metazoa</taxon>
        <taxon>Ecdysozoa</taxon>
        <taxon>Arthropoda</taxon>
        <taxon>Hexapoda</taxon>
        <taxon>Insecta</taxon>
        <taxon>Pterygota</taxon>
        <taxon>Neoptera</taxon>
        <taxon>Endopterygota</taxon>
        <taxon>Diptera</taxon>
        <taxon>Brachycera</taxon>
        <taxon>Muscomorpha</taxon>
        <taxon>Hippoboscoidea</taxon>
        <taxon>Glossinidae</taxon>
        <taxon>Glossina</taxon>
    </lineage>
</organism>
<dbReference type="InterPro" id="IPR050132">
    <property type="entry name" value="Gln/Glu-tRNA_Ligase"/>
</dbReference>
<evidence type="ECO:0000256" key="3">
    <source>
        <dbReference type="ARBA" id="ARBA00022840"/>
    </source>
</evidence>
<evidence type="ECO:0000256" key="1">
    <source>
        <dbReference type="ARBA" id="ARBA00022598"/>
    </source>
</evidence>
<evidence type="ECO:0000313" key="9">
    <source>
        <dbReference type="Proteomes" id="UP000078200"/>
    </source>
</evidence>
<evidence type="ECO:0000313" key="8">
    <source>
        <dbReference type="EnsemblMetazoa" id="GAUT033684-PA"/>
    </source>
</evidence>
<keyword evidence="1 6" id="KW-0436">Ligase</keyword>
<name>A0A1A9VDE0_GLOAU</name>
<dbReference type="EnsemblMetazoa" id="GAUT033684-RA">
    <property type="protein sequence ID" value="GAUT033684-PA"/>
    <property type="gene ID" value="GAUT033684"/>
</dbReference>
<feature type="domain" description="Glutamyl/glutaminyl-tRNA synthetase class Ib catalytic" evidence="7">
    <location>
        <begin position="110"/>
        <end position="188"/>
    </location>
</feature>
<dbReference type="GO" id="GO:0003997">
    <property type="term" value="F:acyl-CoA oxidase activity"/>
    <property type="evidence" value="ECO:0007669"/>
    <property type="project" value="InterPro"/>
</dbReference>
<dbReference type="Proteomes" id="UP000078200">
    <property type="component" value="Unassembled WGS sequence"/>
</dbReference>
<keyword evidence="4 6" id="KW-0648">Protein biosynthesis</keyword>
<dbReference type="GO" id="GO:0004819">
    <property type="term" value="F:glutamine-tRNA ligase activity"/>
    <property type="evidence" value="ECO:0007669"/>
    <property type="project" value="TreeGrafter"/>
</dbReference>
<dbReference type="GO" id="GO:0005524">
    <property type="term" value="F:ATP binding"/>
    <property type="evidence" value="ECO:0007669"/>
    <property type="project" value="UniProtKB-KW"/>
</dbReference>
<dbReference type="GO" id="GO:0005777">
    <property type="term" value="C:peroxisome"/>
    <property type="evidence" value="ECO:0007669"/>
    <property type="project" value="InterPro"/>
</dbReference>
<dbReference type="PANTHER" id="PTHR43097:SF4">
    <property type="entry name" value="GLUTAMINE--TRNA LIGASE"/>
    <property type="match status" value="1"/>
</dbReference>
<dbReference type="GO" id="GO:0006635">
    <property type="term" value="P:fatty acid beta-oxidation"/>
    <property type="evidence" value="ECO:0007669"/>
    <property type="project" value="InterPro"/>
</dbReference>
<dbReference type="GO" id="GO:0017101">
    <property type="term" value="C:aminoacyl-tRNA synthetase multienzyme complex"/>
    <property type="evidence" value="ECO:0007669"/>
    <property type="project" value="TreeGrafter"/>
</dbReference>
<dbReference type="AlphaFoldDB" id="A0A1A9VDE0"/>
<keyword evidence="3 6" id="KW-0067">ATP-binding</keyword>
<comment type="similarity">
    <text evidence="6">Belongs to the class-I aminoacyl-tRNA synthetase family.</text>
</comment>
<dbReference type="InterPro" id="IPR036250">
    <property type="entry name" value="AcylCo_DH-like_C"/>
</dbReference>